<keyword evidence="3" id="KW-1133">Transmembrane helix</keyword>
<keyword evidence="2" id="KW-0677">Repeat</keyword>
<dbReference type="STRING" id="101091.A0A1C7N2Q5"/>
<feature type="transmembrane region" description="Helical" evidence="3">
    <location>
        <begin position="422"/>
        <end position="445"/>
    </location>
</feature>
<dbReference type="Gene3D" id="2.120.10.80">
    <property type="entry name" value="Kelch-type beta propeller"/>
    <property type="match status" value="1"/>
</dbReference>
<keyword evidence="6" id="KW-1185">Reference proteome</keyword>
<dbReference type="PANTHER" id="PTHR46093:SF3">
    <property type="entry name" value="ACYL-COA-BINDING DOMAIN-CONTAINING PROTEIN 4"/>
    <property type="match status" value="1"/>
</dbReference>
<keyword evidence="4" id="KW-0732">Signal</keyword>
<dbReference type="PANTHER" id="PTHR46093">
    <property type="entry name" value="ACYL-COA-BINDING DOMAIN-CONTAINING PROTEIN 5"/>
    <property type="match status" value="1"/>
</dbReference>
<comment type="caution">
    <text evidence="5">The sequence shown here is derived from an EMBL/GenBank/DDBJ whole genome shotgun (WGS) entry which is preliminary data.</text>
</comment>
<sequence length="470" mass="52676">MRQRHCYATRLKTLLLYLLLLLTWFITDSFQQECNQPLNFSDFTIVLVDHSIVVTGGNLKHLEVWSKDLSDGLDIHQVCWSQHLSYPTDTYLPYKNGIGFSLSNTTLAIQAGDTLATSALSHLSFFDLNSNRWSTPSCQGLSPSPRARMSVSLNRTEHVAYFYGGRTERTDQLSEYFNAFYSFNLNTLTWEWPKVLYSGGYRPARYGHNSHLISERLFIVGGKTAVYTDDQWVTSPGDFQSILIYDTAHQQAVNMATMGTIPPSLYSFSSVNAPDGKSIVLFGGQHTSAVHTVDMTSAVYVLDTCSLNWSQPIIQGTPPVARAGHEAIVYQERYMIVMLGIQDYQNQTGPVYVNDMAILDMISWTWIDSIPPLNQIPSLQIQSNCAFVFPVVVPDDNDSDSSTPFDPIVVSNTDRSPTTKQLALGITFGVLGFLLLFTASVMLIMRLRRDVDAKQNPRWISSVFSKKSSC</sequence>
<dbReference type="Proteomes" id="UP000093000">
    <property type="component" value="Unassembled WGS sequence"/>
</dbReference>
<evidence type="ECO:0000313" key="5">
    <source>
        <dbReference type="EMBL" id="OBZ83425.1"/>
    </source>
</evidence>
<keyword evidence="3" id="KW-0812">Transmembrane</keyword>
<organism evidence="5 6">
    <name type="scientific">Choanephora cucurbitarum</name>
    <dbReference type="NCBI Taxonomy" id="101091"/>
    <lineage>
        <taxon>Eukaryota</taxon>
        <taxon>Fungi</taxon>
        <taxon>Fungi incertae sedis</taxon>
        <taxon>Mucoromycota</taxon>
        <taxon>Mucoromycotina</taxon>
        <taxon>Mucoromycetes</taxon>
        <taxon>Mucorales</taxon>
        <taxon>Mucorineae</taxon>
        <taxon>Choanephoraceae</taxon>
        <taxon>Choanephoroideae</taxon>
        <taxon>Choanephora</taxon>
    </lineage>
</organism>
<keyword evidence="1" id="KW-0880">Kelch repeat</keyword>
<evidence type="ECO:0000256" key="3">
    <source>
        <dbReference type="SAM" id="Phobius"/>
    </source>
</evidence>
<feature type="chain" id="PRO_5008889444" evidence="4">
    <location>
        <begin position="30"/>
        <end position="470"/>
    </location>
</feature>
<keyword evidence="3" id="KW-0472">Membrane</keyword>
<evidence type="ECO:0000256" key="4">
    <source>
        <dbReference type="SAM" id="SignalP"/>
    </source>
</evidence>
<dbReference type="EMBL" id="LUGH01000665">
    <property type="protein sequence ID" value="OBZ83425.1"/>
    <property type="molecule type" value="Genomic_DNA"/>
</dbReference>
<protein>
    <submittedName>
        <fullName evidence="5">Kelch repeat-containing protein 2</fullName>
    </submittedName>
</protein>
<reference evidence="5 6" key="1">
    <citation type="submission" date="2016-03" db="EMBL/GenBank/DDBJ databases">
        <title>Choanephora cucurbitarum.</title>
        <authorList>
            <person name="Min B."/>
            <person name="Park H."/>
            <person name="Park J.-H."/>
            <person name="Shin H.-D."/>
            <person name="Choi I.-G."/>
        </authorList>
    </citation>
    <scope>NUCLEOTIDE SEQUENCE [LARGE SCALE GENOMIC DNA]</scope>
    <source>
        <strain evidence="5 6">KUS-F28377</strain>
    </source>
</reference>
<name>A0A1C7N2Q5_9FUNG</name>
<dbReference type="OrthoDB" id="2307419at2759"/>
<feature type="signal peptide" evidence="4">
    <location>
        <begin position="1"/>
        <end position="29"/>
    </location>
</feature>
<evidence type="ECO:0000256" key="2">
    <source>
        <dbReference type="ARBA" id="ARBA00022737"/>
    </source>
</evidence>
<dbReference type="AlphaFoldDB" id="A0A1C7N2Q5"/>
<accession>A0A1C7N2Q5</accession>
<dbReference type="InParanoid" id="A0A1C7N2Q5"/>
<dbReference type="SUPFAM" id="SSF117281">
    <property type="entry name" value="Kelch motif"/>
    <property type="match status" value="1"/>
</dbReference>
<proteinExistence type="predicted"/>
<dbReference type="InterPro" id="IPR015915">
    <property type="entry name" value="Kelch-typ_b-propeller"/>
</dbReference>
<gene>
    <name evidence="5" type="primary">KEL2</name>
    <name evidence="5" type="ORF">A0J61_08525</name>
</gene>
<evidence type="ECO:0000256" key="1">
    <source>
        <dbReference type="ARBA" id="ARBA00022441"/>
    </source>
</evidence>
<evidence type="ECO:0000313" key="6">
    <source>
        <dbReference type="Proteomes" id="UP000093000"/>
    </source>
</evidence>
<dbReference type="Pfam" id="PF24681">
    <property type="entry name" value="Kelch_KLHDC2_KLHL20_DRC7"/>
    <property type="match status" value="2"/>
</dbReference>